<keyword evidence="2" id="KW-1185">Reference proteome</keyword>
<dbReference type="AlphaFoldDB" id="A0A8J3BPM8"/>
<proteinExistence type="predicted"/>
<reference evidence="1" key="2">
    <citation type="submission" date="2020-09" db="EMBL/GenBank/DDBJ databases">
        <authorList>
            <person name="Sun Q."/>
            <person name="Ohkuma M."/>
        </authorList>
    </citation>
    <scope>NUCLEOTIDE SEQUENCE</scope>
    <source>
        <strain evidence="1">JCM 3091</strain>
    </source>
</reference>
<dbReference type="RefSeq" id="WP_189113876.1">
    <property type="nucleotide sequence ID" value="NZ_BMQC01000005.1"/>
</dbReference>
<evidence type="ECO:0000313" key="2">
    <source>
        <dbReference type="Proteomes" id="UP000662200"/>
    </source>
</evidence>
<accession>A0A8J3BPM8</accession>
<reference evidence="1" key="1">
    <citation type="journal article" date="2014" name="Int. J. Syst. Evol. Microbiol.">
        <title>Complete genome sequence of Corynebacterium casei LMG S-19264T (=DSM 44701T), isolated from a smear-ripened cheese.</title>
        <authorList>
            <consortium name="US DOE Joint Genome Institute (JGI-PGF)"/>
            <person name="Walter F."/>
            <person name="Albersmeier A."/>
            <person name="Kalinowski J."/>
            <person name="Ruckert C."/>
        </authorList>
    </citation>
    <scope>NUCLEOTIDE SEQUENCE</scope>
    <source>
        <strain evidence="1">JCM 3091</strain>
    </source>
</reference>
<gene>
    <name evidence="1" type="ORF">GCM10010124_19330</name>
</gene>
<protein>
    <submittedName>
        <fullName evidence="1">Uncharacterized protein</fullName>
    </submittedName>
</protein>
<organism evidence="1 2">
    <name type="scientific">Pilimelia terevasa</name>
    <dbReference type="NCBI Taxonomy" id="53372"/>
    <lineage>
        <taxon>Bacteria</taxon>
        <taxon>Bacillati</taxon>
        <taxon>Actinomycetota</taxon>
        <taxon>Actinomycetes</taxon>
        <taxon>Micromonosporales</taxon>
        <taxon>Micromonosporaceae</taxon>
        <taxon>Pilimelia</taxon>
    </lineage>
</organism>
<dbReference type="Proteomes" id="UP000662200">
    <property type="component" value="Unassembled WGS sequence"/>
</dbReference>
<dbReference type="EMBL" id="BMQC01000005">
    <property type="protein sequence ID" value="GGK26787.1"/>
    <property type="molecule type" value="Genomic_DNA"/>
</dbReference>
<comment type="caution">
    <text evidence="1">The sequence shown here is derived from an EMBL/GenBank/DDBJ whole genome shotgun (WGS) entry which is preliminary data.</text>
</comment>
<name>A0A8J3BPM8_9ACTN</name>
<sequence>MNWFRRRKASSGHREGQSDAFAHLGWFVQNRYGVEAYLEPRTVMTETTVILIAHDGEWTRRRVRDPEAAARFARKMSIPLYDVQLTGYPQRMRDYNARRRLRPDAPHPEV</sequence>
<evidence type="ECO:0000313" key="1">
    <source>
        <dbReference type="EMBL" id="GGK26787.1"/>
    </source>
</evidence>